<dbReference type="EMBL" id="CAJOAY010030847">
    <property type="protein sequence ID" value="CAF4421924.1"/>
    <property type="molecule type" value="Genomic_DNA"/>
</dbReference>
<dbReference type="GO" id="GO:0005524">
    <property type="term" value="F:ATP binding"/>
    <property type="evidence" value="ECO:0007669"/>
    <property type="project" value="UniProtKB-KW"/>
</dbReference>
<feature type="compositionally biased region" description="Polar residues" evidence="3">
    <location>
        <begin position="7"/>
        <end position="18"/>
    </location>
</feature>
<evidence type="ECO:0000259" key="4">
    <source>
        <dbReference type="Pfam" id="PF00005"/>
    </source>
</evidence>
<sequence length="124" mass="13732">TSEHPTTENTTKISNTNESTKDKSHSVVCDLKQARWAQDSHFSLKNILFHAYPGDLICIIGPIGSGKSSLLQTLTGEIACFDGKVRLHGSFCYVPQEPCLYSYISYQFNKILVFDEATANVDNA</sequence>
<feature type="domain" description="ABC transporter" evidence="4">
    <location>
        <begin position="44"/>
        <end position="106"/>
    </location>
</feature>
<organism evidence="5 6">
    <name type="scientific">Adineta steineri</name>
    <dbReference type="NCBI Taxonomy" id="433720"/>
    <lineage>
        <taxon>Eukaryota</taxon>
        <taxon>Metazoa</taxon>
        <taxon>Spiralia</taxon>
        <taxon>Gnathifera</taxon>
        <taxon>Rotifera</taxon>
        <taxon>Eurotatoria</taxon>
        <taxon>Bdelloidea</taxon>
        <taxon>Adinetida</taxon>
        <taxon>Adinetidae</taxon>
        <taxon>Adineta</taxon>
    </lineage>
</organism>
<proteinExistence type="predicted"/>
<reference evidence="5" key="1">
    <citation type="submission" date="2021-02" db="EMBL/GenBank/DDBJ databases">
        <authorList>
            <person name="Nowell W R."/>
        </authorList>
    </citation>
    <scope>NUCLEOTIDE SEQUENCE</scope>
</reference>
<dbReference type="PANTHER" id="PTHR24223">
    <property type="entry name" value="ATP-BINDING CASSETTE SUB-FAMILY C"/>
    <property type="match status" value="1"/>
</dbReference>
<dbReference type="Pfam" id="PF00005">
    <property type="entry name" value="ABC_tran"/>
    <property type="match status" value="1"/>
</dbReference>
<comment type="caution">
    <text evidence="5">The sequence shown here is derived from an EMBL/GenBank/DDBJ whole genome shotgun (WGS) entry which is preliminary data.</text>
</comment>
<feature type="region of interest" description="Disordered" evidence="3">
    <location>
        <begin position="1"/>
        <end position="24"/>
    </location>
</feature>
<evidence type="ECO:0000313" key="6">
    <source>
        <dbReference type="Proteomes" id="UP000663881"/>
    </source>
</evidence>
<evidence type="ECO:0000256" key="3">
    <source>
        <dbReference type="SAM" id="MobiDB-lite"/>
    </source>
</evidence>
<dbReference type="GO" id="GO:0016020">
    <property type="term" value="C:membrane"/>
    <property type="evidence" value="ECO:0007669"/>
    <property type="project" value="TreeGrafter"/>
</dbReference>
<dbReference type="Gene3D" id="3.40.50.300">
    <property type="entry name" value="P-loop containing nucleotide triphosphate hydrolases"/>
    <property type="match status" value="1"/>
</dbReference>
<dbReference type="GO" id="GO:0042626">
    <property type="term" value="F:ATPase-coupled transmembrane transporter activity"/>
    <property type="evidence" value="ECO:0007669"/>
    <property type="project" value="TreeGrafter"/>
</dbReference>
<dbReference type="SUPFAM" id="SSF52540">
    <property type="entry name" value="P-loop containing nucleoside triphosphate hydrolases"/>
    <property type="match status" value="1"/>
</dbReference>
<accession>A0A820QN54</accession>
<keyword evidence="1" id="KW-0547">Nucleotide-binding</keyword>
<dbReference type="GO" id="GO:0016887">
    <property type="term" value="F:ATP hydrolysis activity"/>
    <property type="evidence" value="ECO:0007669"/>
    <property type="project" value="InterPro"/>
</dbReference>
<evidence type="ECO:0000256" key="1">
    <source>
        <dbReference type="ARBA" id="ARBA00022741"/>
    </source>
</evidence>
<name>A0A820QN54_9BILA</name>
<dbReference type="PANTHER" id="PTHR24223:SF448">
    <property type="entry name" value="FI20146P1-RELATED"/>
    <property type="match status" value="1"/>
</dbReference>
<keyword evidence="2" id="KW-0067">ATP-binding</keyword>
<dbReference type="InterPro" id="IPR003439">
    <property type="entry name" value="ABC_transporter-like_ATP-bd"/>
</dbReference>
<dbReference type="Proteomes" id="UP000663881">
    <property type="component" value="Unassembled WGS sequence"/>
</dbReference>
<feature type="non-terminal residue" evidence="5">
    <location>
        <position position="1"/>
    </location>
</feature>
<gene>
    <name evidence="5" type="ORF">OKA104_LOCUS52572</name>
</gene>
<dbReference type="InterPro" id="IPR050173">
    <property type="entry name" value="ABC_transporter_C-like"/>
</dbReference>
<dbReference type="InterPro" id="IPR027417">
    <property type="entry name" value="P-loop_NTPase"/>
</dbReference>
<dbReference type="AlphaFoldDB" id="A0A820QN54"/>
<protein>
    <recommendedName>
        <fullName evidence="4">ABC transporter domain-containing protein</fullName>
    </recommendedName>
</protein>
<evidence type="ECO:0000256" key="2">
    <source>
        <dbReference type="ARBA" id="ARBA00022840"/>
    </source>
</evidence>
<evidence type="ECO:0000313" key="5">
    <source>
        <dbReference type="EMBL" id="CAF4421924.1"/>
    </source>
</evidence>